<organism evidence="1 2">
    <name type="scientific">Neisseria chenwenguii</name>
    <dbReference type="NCBI Taxonomy" id="1853278"/>
    <lineage>
        <taxon>Bacteria</taxon>
        <taxon>Pseudomonadati</taxon>
        <taxon>Pseudomonadota</taxon>
        <taxon>Betaproteobacteria</taxon>
        <taxon>Neisseriales</taxon>
        <taxon>Neisseriaceae</taxon>
        <taxon>Neisseria</taxon>
    </lineage>
</organism>
<dbReference type="KEGG" id="nei:BG910_00240"/>
<keyword evidence="2" id="KW-1185">Reference proteome</keyword>
<reference evidence="1 2" key="1">
    <citation type="submission" date="2017-06" db="EMBL/GenBank/DDBJ databases">
        <title>Neisseria chenwenguii sp. nov., isolated from the intestinal contents of Tibetan Plateau Pika in Yushu, Qinghai Province, China.</title>
        <authorList>
            <person name="Zhang G."/>
        </authorList>
    </citation>
    <scope>NUCLEOTIDE SEQUENCE [LARGE SCALE GENOMIC DNA]</scope>
    <source>
        <strain evidence="1 2">10023</strain>
    </source>
</reference>
<evidence type="ECO:0000313" key="1">
    <source>
        <dbReference type="EMBL" id="ASK26381.1"/>
    </source>
</evidence>
<name>A0A220RYU5_9NEIS</name>
<accession>A0A220RYU5</accession>
<sequence length="81" mass="9309">MRKHSSETARVQTVFRFFAVLLRRVGNGVFRRPFKMIKAGAVRPLKQADFETSNFQTACQPSPPCRLKNLMIESPRQSNVK</sequence>
<dbReference type="Proteomes" id="UP000198238">
    <property type="component" value="Chromosome"/>
</dbReference>
<gene>
    <name evidence="1" type="ORF">BG910_00240</name>
</gene>
<dbReference type="EMBL" id="CP022278">
    <property type="protein sequence ID" value="ASK26381.1"/>
    <property type="molecule type" value="Genomic_DNA"/>
</dbReference>
<evidence type="ECO:0000313" key="2">
    <source>
        <dbReference type="Proteomes" id="UP000198238"/>
    </source>
</evidence>
<dbReference type="AlphaFoldDB" id="A0A220RYU5"/>
<proteinExistence type="predicted"/>
<protein>
    <submittedName>
        <fullName evidence="1">Uncharacterized protein</fullName>
    </submittedName>
</protein>